<organism evidence="1">
    <name type="scientific">Oppiella nova</name>
    <dbReference type="NCBI Taxonomy" id="334625"/>
    <lineage>
        <taxon>Eukaryota</taxon>
        <taxon>Metazoa</taxon>
        <taxon>Ecdysozoa</taxon>
        <taxon>Arthropoda</taxon>
        <taxon>Chelicerata</taxon>
        <taxon>Arachnida</taxon>
        <taxon>Acari</taxon>
        <taxon>Acariformes</taxon>
        <taxon>Sarcoptiformes</taxon>
        <taxon>Oribatida</taxon>
        <taxon>Brachypylina</taxon>
        <taxon>Oppioidea</taxon>
        <taxon>Oppiidae</taxon>
        <taxon>Oppiella</taxon>
    </lineage>
</organism>
<reference evidence="1" key="1">
    <citation type="submission" date="2020-11" db="EMBL/GenBank/DDBJ databases">
        <authorList>
            <person name="Tran Van P."/>
        </authorList>
    </citation>
    <scope>NUCLEOTIDE SEQUENCE</scope>
</reference>
<dbReference type="Proteomes" id="UP000728032">
    <property type="component" value="Unassembled WGS sequence"/>
</dbReference>
<sequence>MRGGGGGGGWSSDYSSNYGNSYGGGPVRGGGNYSQRGSGPYGGESCDNNIFEFIDTVAMEAVAVAVEATMAAAEEAVVEVMAADKRFDSFLGNGMEGFTQCEAIVSQLKVGGVGVLAKHAFIRSDVVYLKDHFDELCRETDLLLLTRQRLDHVLALHVCKTHSFH</sequence>
<dbReference type="OrthoDB" id="10637353at2759"/>
<name>A0A7R9LMU6_9ACAR</name>
<gene>
    <name evidence="1" type="ORF">ONB1V03_LOCUS4726</name>
</gene>
<dbReference type="EMBL" id="CAJPVJ010001712">
    <property type="protein sequence ID" value="CAG2165180.1"/>
    <property type="molecule type" value="Genomic_DNA"/>
</dbReference>
<evidence type="ECO:0000313" key="2">
    <source>
        <dbReference type="Proteomes" id="UP000728032"/>
    </source>
</evidence>
<keyword evidence="2" id="KW-1185">Reference proteome</keyword>
<protein>
    <submittedName>
        <fullName evidence="1">Uncharacterized protein</fullName>
    </submittedName>
</protein>
<evidence type="ECO:0000313" key="1">
    <source>
        <dbReference type="EMBL" id="CAD7644539.1"/>
    </source>
</evidence>
<dbReference type="AlphaFoldDB" id="A0A7R9LMU6"/>
<dbReference type="EMBL" id="OC916537">
    <property type="protein sequence ID" value="CAD7644539.1"/>
    <property type="molecule type" value="Genomic_DNA"/>
</dbReference>
<proteinExistence type="predicted"/>
<accession>A0A7R9LMU6</accession>